<dbReference type="EMBL" id="JAYKXP010000010">
    <property type="protein sequence ID" value="KAK7053190.1"/>
    <property type="molecule type" value="Genomic_DNA"/>
</dbReference>
<evidence type="ECO:0000256" key="10">
    <source>
        <dbReference type="RuleBase" id="RU000461"/>
    </source>
</evidence>
<dbReference type="AlphaFoldDB" id="A0AAW0DP97"/>
<dbReference type="Proteomes" id="UP001383192">
    <property type="component" value="Unassembled WGS sequence"/>
</dbReference>
<dbReference type="InterPro" id="IPR002401">
    <property type="entry name" value="Cyt_P450_E_grp-I"/>
</dbReference>
<dbReference type="InterPro" id="IPR050364">
    <property type="entry name" value="Cytochrome_P450_fung"/>
</dbReference>
<accession>A0AAW0DP97</accession>
<dbReference type="GO" id="GO:0005506">
    <property type="term" value="F:iron ion binding"/>
    <property type="evidence" value="ECO:0007669"/>
    <property type="project" value="InterPro"/>
</dbReference>
<feature type="binding site" description="axial binding residue" evidence="9">
    <location>
        <position position="463"/>
    </location>
    <ligand>
        <name>heme</name>
        <dbReference type="ChEBI" id="CHEBI:30413"/>
    </ligand>
    <ligandPart>
        <name>Fe</name>
        <dbReference type="ChEBI" id="CHEBI:18248"/>
    </ligandPart>
</feature>
<reference evidence="11 12" key="1">
    <citation type="submission" date="2024-01" db="EMBL/GenBank/DDBJ databases">
        <title>A draft genome for a cacao thread blight-causing isolate of Paramarasmius palmivorus.</title>
        <authorList>
            <person name="Baruah I.K."/>
            <person name="Bukari Y."/>
            <person name="Amoako-Attah I."/>
            <person name="Meinhardt L.W."/>
            <person name="Bailey B.A."/>
            <person name="Cohen S.P."/>
        </authorList>
    </citation>
    <scope>NUCLEOTIDE SEQUENCE [LARGE SCALE GENOMIC DNA]</scope>
    <source>
        <strain evidence="11 12">GH-12</strain>
    </source>
</reference>
<evidence type="ECO:0000313" key="12">
    <source>
        <dbReference type="Proteomes" id="UP001383192"/>
    </source>
</evidence>
<proteinExistence type="inferred from homology"/>
<evidence type="ECO:0000256" key="6">
    <source>
        <dbReference type="ARBA" id="ARBA00023002"/>
    </source>
</evidence>
<keyword evidence="5 9" id="KW-0479">Metal-binding</keyword>
<keyword evidence="12" id="KW-1185">Reference proteome</keyword>
<evidence type="ECO:0000256" key="3">
    <source>
        <dbReference type="ARBA" id="ARBA00010617"/>
    </source>
</evidence>
<comment type="cofactor">
    <cofactor evidence="1 9">
        <name>heme</name>
        <dbReference type="ChEBI" id="CHEBI:30413"/>
    </cofactor>
</comment>
<evidence type="ECO:0000256" key="4">
    <source>
        <dbReference type="ARBA" id="ARBA00022617"/>
    </source>
</evidence>
<evidence type="ECO:0000256" key="8">
    <source>
        <dbReference type="ARBA" id="ARBA00023033"/>
    </source>
</evidence>
<comment type="similarity">
    <text evidence="3 10">Belongs to the cytochrome P450 family.</text>
</comment>
<keyword evidence="8 10" id="KW-0503">Monooxygenase</keyword>
<dbReference type="Pfam" id="PF00067">
    <property type="entry name" value="p450"/>
    <property type="match status" value="1"/>
</dbReference>
<protein>
    <recommendedName>
        <fullName evidence="13">Cytochrome P450</fullName>
    </recommendedName>
</protein>
<evidence type="ECO:0000256" key="1">
    <source>
        <dbReference type="ARBA" id="ARBA00001971"/>
    </source>
</evidence>
<evidence type="ECO:0008006" key="13">
    <source>
        <dbReference type="Google" id="ProtNLM"/>
    </source>
</evidence>
<keyword evidence="7 9" id="KW-0408">Iron</keyword>
<evidence type="ECO:0000256" key="7">
    <source>
        <dbReference type="ARBA" id="ARBA00023004"/>
    </source>
</evidence>
<keyword evidence="4 9" id="KW-0349">Heme</keyword>
<dbReference type="InterPro" id="IPR036396">
    <property type="entry name" value="Cyt_P450_sf"/>
</dbReference>
<organism evidence="11 12">
    <name type="scientific">Paramarasmius palmivorus</name>
    <dbReference type="NCBI Taxonomy" id="297713"/>
    <lineage>
        <taxon>Eukaryota</taxon>
        <taxon>Fungi</taxon>
        <taxon>Dikarya</taxon>
        <taxon>Basidiomycota</taxon>
        <taxon>Agaricomycotina</taxon>
        <taxon>Agaricomycetes</taxon>
        <taxon>Agaricomycetidae</taxon>
        <taxon>Agaricales</taxon>
        <taxon>Marasmiineae</taxon>
        <taxon>Marasmiaceae</taxon>
        <taxon>Paramarasmius</taxon>
    </lineage>
</organism>
<dbReference type="PANTHER" id="PTHR46300">
    <property type="entry name" value="P450, PUTATIVE (EUROFUNG)-RELATED-RELATED"/>
    <property type="match status" value="1"/>
</dbReference>
<comment type="caution">
    <text evidence="11">The sequence shown here is derived from an EMBL/GenBank/DDBJ whole genome shotgun (WGS) entry which is preliminary data.</text>
</comment>
<evidence type="ECO:0000256" key="5">
    <source>
        <dbReference type="ARBA" id="ARBA00022723"/>
    </source>
</evidence>
<keyword evidence="6 10" id="KW-0560">Oxidoreductase</keyword>
<dbReference type="GO" id="GO:0016705">
    <property type="term" value="F:oxidoreductase activity, acting on paired donors, with incorporation or reduction of molecular oxygen"/>
    <property type="evidence" value="ECO:0007669"/>
    <property type="project" value="InterPro"/>
</dbReference>
<dbReference type="SUPFAM" id="SSF48264">
    <property type="entry name" value="Cytochrome P450"/>
    <property type="match status" value="1"/>
</dbReference>
<gene>
    <name evidence="11" type="ORF">VNI00_003809</name>
</gene>
<name>A0AAW0DP97_9AGAR</name>
<dbReference type="InterPro" id="IPR001128">
    <property type="entry name" value="Cyt_P450"/>
</dbReference>
<evidence type="ECO:0000313" key="11">
    <source>
        <dbReference type="EMBL" id="KAK7053190.1"/>
    </source>
</evidence>
<dbReference type="PROSITE" id="PS00086">
    <property type="entry name" value="CYTOCHROME_P450"/>
    <property type="match status" value="1"/>
</dbReference>
<dbReference type="PRINTS" id="PR00463">
    <property type="entry name" value="EP450I"/>
</dbReference>
<dbReference type="GO" id="GO:0020037">
    <property type="term" value="F:heme binding"/>
    <property type="evidence" value="ECO:0007669"/>
    <property type="project" value="InterPro"/>
</dbReference>
<evidence type="ECO:0000256" key="9">
    <source>
        <dbReference type="PIRSR" id="PIRSR602401-1"/>
    </source>
</evidence>
<comment type="pathway">
    <text evidence="2">Secondary metabolite biosynthesis.</text>
</comment>
<dbReference type="InterPro" id="IPR017972">
    <property type="entry name" value="Cyt_P450_CS"/>
</dbReference>
<dbReference type="GO" id="GO:0004497">
    <property type="term" value="F:monooxygenase activity"/>
    <property type="evidence" value="ECO:0007669"/>
    <property type="project" value="UniProtKB-KW"/>
</dbReference>
<dbReference type="PANTHER" id="PTHR46300:SF7">
    <property type="entry name" value="P450, PUTATIVE (EUROFUNG)-RELATED"/>
    <property type="match status" value="1"/>
</dbReference>
<dbReference type="Gene3D" id="1.10.630.10">
    <property type="entry name" value="Cytochrome P450"/>
    <property type="match status" value="1"/>
</dbReference>
<sequence length="537" mass="60938">MDRLEATLLLPICVLLGAFLVSNWRSNITRKLPPGPRGWPLIGNLLDIPAKHPWKICVEWAQKYDSDVLSLRIPGATLVVLNKLEDIQELFGKRSVLYSDRPQPTIFDIMKADRMMSSQNYGERFKRTIIDFVPTRHLDINTSPTGSRKLFKQQFDTPDLITYRHSHLLAASRRLLIRLLRTKDHKKDIHLTSGEAIMSVTYGIVPKDSDDYYFKLVREMTKFIADVIAREDFLVDAMPIFKHLPAWFPGSTYKKKAAYGTRLLDEVIKQPFEFVRNEMRKGTAVPAVCSHFLGSLDDHGLEEDELIDEWRNTFGLAFFAGYDPTANAACSFILAMLLYPDVQKKAQAAIDATLHNTGRLTPTFADQIPYIDALIAELLRWNPVTPLGAFHRLNADDFYKGYVIPEGAVIAPNLWAVTHDKEIYGMDVDDLRPERFLNPDQDELNEELCGVMDAAFGFGRRSCAGRVFAKEYLWTVITSVLSVYDIVDGSDELGQPLDKRTVEYSSDLVSLPPHIKCKFKLRSGISECMIRDVAGDI</sequence>
<evidence type="ECO:0000256" key="2">
    <source>
        <dbReference type="ARBA" id="ARBA00005179"/>
    </source>
</evidence>